<keyword evidence="9 11" id="KW-0378">Hydrolase</keyword>
<evidence type="ECO:0000256" key="6">
    <source>
        <dbReference type="ARBA" id="ARBA00022722"/>
    </source>
</evidence>
<evidence type="ECO:0000259" key="13">
    <source>
        <dbReference type="PROSITE" id="PS50879"/>
    </source>
</evidence>
<keyword evidence="11" id="KW-0963">Cytoplasm</keyword>
<dbReference type="InterPro" id="IPR011320">
    <property type="entry name" value="RNase_H1_N"/>
</dbReference>
<dbReference type="InterPro" id="IPR009027">
    <property type="entry name" value="Ribosomal_bL9/RNase_H1_N"/>
</dbReference>
<evidence type="ECO:0000256" key="3">
    <source>
        <dbReference type="ARBA" id="ARBA00005300"/>
    </source>
</evidence>
<evidence type="ECO:0000256" key="2">
    <source>
        <dbReference type="ARBA" id="ARBA00004065"/>
    </source>
</evidence>
<keyword evidence="12" id="KW-0464">Manganese</keyword>
<keyword evidence="10 11" id="KW-0460">Magnesium</keyword>
<dbReference type="InterPro" id="IPR017290">
    <property type="entry name" value="RNase_H_bac"/>
</dbReference>
<dbReference type="PROSITE" id="PS50879">
    <property type="entry name" value="RNASE_H_1"/>
    <property type="match status" value="1"/>
</dbReference>
<dbReference type="EMBL" id="FNGS01000004">
    <property type="protein sequence ID" value="SDL98402.1"/>
    <property type="molecule type" value="Genomic_DNA"/>
</dbReference>
<keyword evidence="7 11" id="KW-0479">Metal-binding</keyword>
<evidence type="ECO:0000256" key="12">
    <source>
        <dbReference type="PIRSR" id="PIRSR037839-1"/>
    </source>
</evidence>
<gene>
    <name evidence="14" type="ORF">SAMN04488090_2189</name>
</gene>
<dbReference type="GO" id="GO:0005737">
    <property type="term" value="C:cytoplasm"/>
    <property type="evidence" value="ECO:0007669"/>
    <property type="project" value="UniProtKB-SubCell"/>
</dbReference>
<comment type="similarity">
    <text evidence="3 11">Belongs to the RNase H family.</text>
</comment>
<name>A0A1G9PHR7_9BACT</name>
<evidence type="ECO:0000256" key="9">
    <source>
        <dbReference type="ARBA" id="ARBA00022801"/>
    </source>
</evidence>
<comment type="catalytic activity">
    <reaction evidence="11">
        <text>Endonucleolytic cleavage to 5'-phosphomonoester.</text>
        <dbReference type="EC" id="3.1.26.4"/>
    </reaction>
</comment>
<reference evidence="14 15" key="1">
    <citation type="submission" date="2016-10" db="EMBL/GenBank/DDBJ databases">
        <authorList>
            <person name="de Groot N.N."/>
        </authorList>
    </citation>
    <scope>NUCLEOTIDE SEQUENCE [LARGE SCALE GENOMIC DNA]</scope>
    <source>
        <strain evidence="14 15">DSM 21668</strain>
    </source>
</reference>
<feature type="domain" description="RNase H type-1" evidence="13">
    <location>
        <begin position="98"/>
        <end position="232"/>
    </location>
</feature>
<dbReference type="GO" id="GO:0004523">
    <property type="term" value="F:RNA-DNA hybrid ribonuclease activity"/>
    <property type="evidence" value="ECO:0007669"/>
    <property type="project" value="UniProtKB-UniRule"/>
</dbReference>
<dbReference type="PIRSF" id="PIRSF037839">
    <property type="entry name" value="Ribonuclease_H"/>
    <property type="match status" value="1"/>
</dbReference>
<dbReference type="Gene3D" id="3.40.970.10">
    <property type="entry name" value="Ribonuclease H1, N-terminal domain"/>
    <property type="match status" value="1"/>
</dbReference>
<dbReference type="Gene3D" id="3.30.420.10">
    <property type="entry name" value="Ribonuclease H-like superfamily/Ribonuclease H"/>
    <property type="match status" value="1"/>
</dbReference>
<dbReference type="Pfam" id="PF01693">
    <property type="entry name" value="Cauli_VI"/>
    <property type="match status" value="1"/>
</dbReference>
<evidence type="ECO:0000256" key="10">
    <source>
        <dbReference type="ARBA" id="ARBA00022842"/>
    </source>
</evidence>
<dbReference type="Proteomes" id="UP000198901">
    <property type="component" value="Unassembled WGS sequence"/>
</dbReference>
<dbReference type="EC" id="3.1.26.4" evidence="4 11"/>
<proteinExistence type="inferred from homology"/>
<feature type="binding site" evidence="12">
    <location>
        <position position="145"/>
    </location>
    <ligand>
        <name>Mg(2+)</name>
        <dbReference type="ChEBI" id="CHEBI:18420"/>
        <label>2</label>
    </ligand>
</feature>
<sequence>MPICTGCNTRSWCKPEPLYFCAVGKKQKYYVVWAGRKPGVFDNWEDAKAQIDGFLGAQYKSFEDQVEAAKAFRENPRKYIGTATKKPAPKATPASVGKPVTPALAVDAAWNTATGVMEYQGVEYPSGRLIFRMGPFDDGTNNVGEFLAIVHGLALLQKANSPLPIYSDSRTAISWVRNKRANTKLPETARNEVLFDLIDRAERWLQENTWQTRILKWETEFWGENPADFGRK</sequence>
<dbReference type="InterPro" id="IPR036397">
    <property type="entry name" value="RNaseH_sf"/>
</dbReference>
<evidence type="ECO:0000313" key="15">
    <source>
        <dbReference type="Proteomes" id="UP000198901"/>
    </source>
</evidence>
<evidence type="ECO:0000256" key="11">
    <source>
        <dbReference type="PIRNR" id="PIRNR037839"/>
    </source>
</evidence>
<dbReference type="InterPro" id="IPR012337">
    <property type="entry name" value="RNaseH-like_sf"/>
</dbReference>
<dbReference type="AlphaFoldDB" id="A0A1G9PHR7"/>
<protein>
    <recommendedName>
        <fullName evidence="5 11">Ribonuclease H</fullName>
        <ecNumber evidence="4 11">3.1.26.4</ecNumber>
    </recommendedName>
</protein>
<evidence type="ECO:0000256" key="4">
    <source>
        <dbReference type="ARBA" id="ARBA00012180"/>
    </source>
</evidence>
<dbReference type="GO" id="GO:0003676">
    <property type="term" value="F:nucleic acid binding"/>
    <property type="evidence" value="ECO:0007669"/>
    <property type="project" value="UniProtKB-UniRule"/>
</dbReference>
<comment type="function">
    <text evidence="2 11">Endonuclease that specifically degrades the RNA of RNA-DNA hybrids.</text>
</comment>
<keyword evidence="15" id="KW-1185">Reference proteome</keyword>
<dbReference type="GO" id="GO:0046872">
    <property type="term" value="F:metal ion binding"/>
    <property type="evidence" value="ECO:0007669"/>
    <property type="project" value="UniProtKB-KW"/>
</dbReference>
<comment type="cofactor">
    <cofactor evidence="12">
        <name>Mn(2+)</name>
        <dbReference type="ChEBI" id="CHEBI:29035"/>
    </cofactor>
    <cofactor evidence="12">
        <name>Mg(2+)</name>
        <dbReference type="ChEBI" id="CHEBI:18420"/>
    </cofactor>
    <text evidence="12">Binds 2 metal ions per subunit. Manganese or magnesium.</text>
</comment>
<keyword evidence="8 11" id="KW-0255">Endonuclease</keyword>
<feature type="binding site" evidence="12">
    <location>
        <position position="168"/>
    </location>
    <ligand>
        <name>Mg(2+)</name>
        <dbReference type="ChEBI" id="CHEBI:18420"/>
        <label>2</label>
    </ligand>
</feature>
<dbReference type="FunFam" id="3.40.970.10:FF:000002">
    <property type="entry name" value="Ribonuclease H"/>
    <property type="match status" value="1"/>
</dbReference>
<evidence type="ECO:0000256" key="7">
    <source>
        <dbReference type="ARBA" id="ARBA00022723"/>
    </source>
</evidence>
<dbReference type="STRING" id="563176.SAMN04488090_2189"/>
<evidence type="ECO:0000256" key="5">
    <source>
        <dbReference type="ARBA" id="ARBA00017721"/>
    </source>
</evidence>
<comment type="cofactor">
    <cofactor evidence="1">
        <name>Mg(2+)</name>
        <dbReference type="ChEBI" id="CHEBI:18420"/>
    </cofactor>
</comment>
<dbReference type="InterPro" id="IPR002156">
    <property type="entry name" value="RNaseH_domain"/>
</dbReference>
<dbReference type="InterPro" id="IPR037056">
    <property type="entry name" value="RNase_H1_N_sf"/>
</dbReference>
<evidence type="ECO:0000313" key="14">
    <source>
        <dbReference type="EMBL" id="SDL98402.1"/>
    </source>
</evidence>
<comment type="subcellular location">
    <subcellularLocation>
        <location evidence="11">Cytoplasm</location>
    </subcellularLocation>
</comment>
<feature type="binding site" evidence="12">
    <location>
        <position position="107"/>
    </location>
    <ligand>
        <name>Mg(2+)</name>
        <dbReference type="ChEBI" id="CHEBI:18420"/>
        <label>1</label>
    </ligand>
</feature>
<organism evidence="14 15">
    <name type="scientific">Siphonobacter aquaeclarae</name>
    <dbReference type="NCBI Taxonomy" id="563176"/>
    <lineage>
        <taxon>Bacteria</taxon>
        <taxon>Pseudomonadati</taxon>
        <taxon>Bacteroidota</taxon>
        <taxon>Cytophagia</taxon>
        <taxon>Cytophagales</taxon>
        <taxon>Cytophagaceae</taxon>
        <taxon>Siphonobacter</taxon>
    </lineage>
</organism>
<accession>A0A1G9PHR7</accession>
<dbReference type="SUPFAM" id="SSF53098">
    <property type="entry name" value="Ribonuclease H-like"/>
    <property type="match status" value="1"/>
</dbReference>
<evidence type="ECO:0000256" key="8">
    <source>
        <dbReference type="ARBA" id="ARBA00022759"/>
    </source>
</evidence>
<feature type="binding site" evidence="12">
    <location>
        <position position="228"/>
    </location>
    <ligand>
        <name>Mg(2+)</name>
        <dbReference type="ChEBI" id="CHEBI:18420"/>
        <label>1</label>
    </ligand>
</feature>
<evidence type="ECO:0000256" key="1">
    <source>
        <dbReference type="ARBA" id="ARBA00001946"/>
    </source>
</evidence>
<dbReference type="SUPFAM" id="SSF55658">
    <property type="entry name" value="L9 N-domain-like"/>
    <property type="match status" value="1"/>
</dbReference>
<keyword evidence="6 11" id="KW-0540">Nuclease</keyword>